<dbReference type="PANTHER" id="PTHR24322">
    <property type="entry name" value="PKSB"/>
    <property type="match status" value="1"/>
</dbReference>
<evidence type="ECO:0000256" key="1">
    <source>
        <dbReference type="ARBA" id="ARBA00006484"/>
    </source>
</evidence>
<organism evidence="3 4">
    <name type="scientific">Brachybacterium aquaticum</name>
    <dbReference type="NCBI Taxonomy" id="1432564"/>
    <lineage>
        <taxon>Bacteria</taxon>
        <taxon>Bacillati</taxon>
        <taxon>Actinomycetota</taxon>
        <taxon>Actinomycetes</taxon>
        <taxon>Micrococcales</taxon>
        <taxon>Dermabacteraceae</taxon>
        <taxon>Brachybacterium</taxon>
    </lineage>
</organism>
<dbReference type="PANTHER" id="PTHR24322:SF736">
    <property type="entry name" value="RETINOL DEHYDROGENASE 10"/>
    <property type="match status" value="1"/>
</dbReference>
<evidence type="ECO:0000256" key="2">
    <source>
        <dbReference type="ARBA" id="ARBA00023002"/>
    </source>
</evidence>
<dbReference type="SUPFAM" id="SSF51735">
    <property type="entry name" value="NAD(P)-binding Rossmann-fold domains"/>
    <property type="match status" value="1"/>
</dbReference>
<dbReference type="EMBL" id="JACHLZ010000001">
    <property type="protein sequence ID" value="MBB5831211.1"/>
    <property type="molecule type" value="Genomic_DNA"/>
</dbReference>
<evidence type="ECO:0000313" key="3">
    <source>
        <dbReference type="EMBL" id="MBB5831211.1"/>
    </source>
</evidence>
<reference evidence="3 4" key="1">
    <citation type="submission" date="2020-08" db="EMBL/GenBank/DDBJ databases">
        <title>Sequencing the genomes of 1000 actinobacteria strains.</title>
        <authorList>
            <person name="Klenk H.-P."/>
        </authorList>
    </citation>
    <scope>NUCLEOTIDE SEQUENCE [LARGE SCALE GENOMIC DNA]</scope>
    <source>
        <strain evidence="3 4">DSM 28796</strain>
    </source>
</reference>
<keyword evidence="4" id="KW-1185">Reference proteome</keyword>
<dbReference type="Pfam" id="PF00106">
    <property type="entry name" value="adh_short"/>
    <property type="match status" value="1"/>
</dbReference>
<proteinExistence type="inferred from homology"/>
<dbReference type="InterPro" id="IPR036291">
    <property type="entry name" value="NAD(P)-bd_dom_sf"/>
</dbReference>
<protein>
    <submittedName>
        <fullName evidence="3">Short-subunit dehydrogenase</fullName>
    </submittedName>
</protein>
<dbReference type="Proteomes" id="UP000588158">
    <property type="component" value="Unassembled WGS sequence"/>
</dbReference>
<dbReference type="RefSeq" id="WP_312857566.1">
    <property type="nucleotide sequence ID" value="NZ_JACHLZ010000001.1"/>
</dbReference>
<sequence>MAARAAGQTDYAGSKFAAVGFTEALRAELRQQDSGVTTLLVAPFYIATGMFQGVTPRFPRLLPILDPDDVATRVLDAIESGREQLIMPLMASLVPAGRILPVRLFDRAMDFYGVNRSMAGVTGRGARPYRDLPA</sequence>
<accession>A0A841AC61</accession>
<keyword evidence="2" id="KW-0560">Oxidoreductase</keyword>
<dbReference type="Gene3D" id="3.40.50.720">
    <property type="entry name" value="NAD(P)-binding Rossmann-like Domain"/>
    <property type="match status" value="1"/>
</dbReference>
<dbReference type="InterPro" id="IPR002347">
    <property type="entry name" value="SDR_fam"/>
</dbReference>
<comment type="similarity">
    <text evidence="1">Belongs to the short-chain dehydrogenases/reductases (SDR) family.</text>
</comment>
<dbReference type="GO" id="GO:0016616">
    <property type="term" value="F:oxidoreductase activity, acting on the CH-OH group of donors, NAD or NADP as acceptor"/>
    <property type="evidence" value="ECO:0007669"/>
    <property type="project" value="TreeGrafter"/>
</dbReference>
<name>A0A841AC61_9MICO</name>
<gene>
    <name evidence="3" type="ORF">HNR70_001024</name>
</gene>
<evidence type="ECO:0000313" key="4">
    <source>
        <dbReference type="Proteomes" id="UP000588158"/>
    </source>
</evidence>
<dbReference type="AlphaFoldDB" id="A0A841AC61"/>
<comment type="caution">
    <text evidence="3">The sequence shown here is derived from an EMBL/GenBank/DDBJ whole genome shotgun (WGS) entry which is preliminary data.</text>
</comment>